<comment type="caution">
    <text evidence="1">The sequence shown here is derived from an EMBL/GenBank/DDBJ whole genome shotgun (WGS) entry which is preliminary data.</text>
</comment>
<organism evidence="1 2">
    <name type="scientific">Smallanthus sonchifolius</name>
    <dbReference type="NCBI Taxonomy" id="185202"/>
    <lineage>
        <taxon>Eukaryota</taxon>
        <taxon>Viridiplantae</taxon>
        <taxon>Streptophyta</taxon>
        <taxon>Embryophyta</taxon>
        <taxon>Tracheophyta</taxon>
        <taxon>Spermatophyta</taxon>
        <taxon>Magnoliopsida</taxon>
        <taxon>eudicotyledons</taxon>
        <taxon>Gunneridae</taxon>
        <taxon>Pentapetalae</taxon>
        <taxon>asterids</taxon>
        <taxon>campanulids</taxon>
        <taxon>Asterales</taxon>
        <taxon>Asteraceae</taxon>
        <taxon>Asteroideae</taxon>
        <taxon>Heliantheae alliance</taxon>
        <taxon>Millerieae</taxon>
        <taxon>Smallanthus</taxon>
    </lineage>
</organism>
<sequence length="96" mass="11296">MFFVFLLLHLFLTFRIYVQFALTSLYLNSGLQFYKLSRLSVHRYCILKDDASDRGIMVRALEDIISSASDSVEISYLQRVNIKKKLYQPHMVRGDQ</sequence>
<protein>
    <submittedName>
        <fullName evidence="1">Uncharacterized protein</fullName>
    </submittedName>
</protein>
<accession>A0ACB9I3V0</accession>
<evidence type="ECO:0000313" key="1">
    <source>
        <dbReference type="EMBL" id="KAI3802431.1"/>
    </source>
</evidence>
<gene>
    <name evidence="1" type="ORF">L1987_30563</name>
</gene>
<reference evidence="2" key="1">
    <citation type="journal article" date="2022" name="Mol. Ecol. Resour.">
        <title>The genomes of chicory, endive, great burdock and yacon provide insights into Asteraceae palaeo-polyploidization history and plant inulin production.</title>
        <authorList>
            <person name="Fan W."/>
            <person name="Wang S."/>
            <person name="Wang H."/>
            <person name="Wang A."/>
            <person name="Jiang F."/>
            <person name="Liu H."/>
            <person name="Zhao H."/>
            <person name="Xu D."/>
            <person name="Zhang Y."/>
        </authorList>
    </citation>
    <scope>NUCLEOTIDE SEQUENCE [LARGE SCALE GENOMIC DNA]</scope>
    <source>
        <strain evidence="2">cv. Yunnan</strain>
    </source>
</reference>
<dbReference type="Proteomes" id="UP001056120">
    <property type="component" value="Linkage Group LG10"/>
</dbReference>
<name>A0ACB9I3V0_9ASTR</name>
<keyword evidence="2" id="KW-1185">Reference proteome</keyword>
<proteinExistence type="predicted"/>
<reference evidence="1 2" key="2">
    <citation type="journal article" date="2022" name="Mol. Ecol. Resour.">
        <title>The genomes of chicory, endive, great burdock and yacon provide insights into Asteraceae paleo-polyploidization history and plant inulin production.</title>
        <authorList>
            <person name="Fan W."/>
            <person name="Wang S."/>
            <person name="Wang H."/>
            <person name="Wang A."/>
            <person name="Jiang F."/>
            <person name="Liu H."/>
            <person name="Zhao H."/>
            <person name="Xu D."/>
            <person name="Zhang Y."/>
        </authorList>
    </citation>
    <scope>NUCLEOTIDE SEQUENCE [LARGE SCALE GENOMIC DNA]</scope>
    <source>
        <strain evidence="2">cv. Yunnan</strain>
        <tissue evidence="1">Leaves</tissue>
    </source>
</reference>
<dbReference type="EMBL" id="CM042027">
    <property type="protein sequence ID" value="KAI3802431.1"/>
    <property type="molecule type" value="Genomic_DNA"/>
</dbReference>
<evidence type="ECO:0000313" key="2">
    <source>
        <dbReference type="Proteomes" id="UP001056120"/>
    </source>
</evidence>